<dbReference type="Pfam" id="PF13458">
    <property type="entry name" value="Peripla_BP_6"/>
    <property type="match status" value="1"/>
</dbReference>
<organism evidence="6 7">
    <name type="scientific">Salinisphaera aquimarina</name>
    <dbReference type="NCBI Taxonomy" id="2094031"/>
    <lineage>
        <taxon>Bacteria</taxon>
        <taxon>Pseudomonadati</taxon>
        <taxon>Pseudomonadota</taxon>
        <taxon>Gammaproteobacteria</taxon>
        <taxon>Salinisphaerales</taxon>
        <taxon>Salinisphaeraceae</taxon>
        <taxon>Salinisphaera</taxon>
    </lineage>
</organism>
<feature type="domain" description="Leucine-binding protein" evidence="5">
    <location>
        <begin position="53"/>
        <end position="400"/>
    </location>
</feature>
<dbReference type="InterPro" id="IPR028081">
    <property type="entry name" value="Leu-bd"/>
</dbReference>
<accession>A0ABV7EJU8</accession>
<dbReference type="PROSITE" id="PS51257">
    <property type="entry name" value="PROKAR_LIPOPROTEIN"/>
    <property type="match status" value="1"/>
</dbReference>
<dbReference type="Proteomes" id="UP001595462">
    <property type="component" value="Unassembled WGS sequence"/>
</dbReference>
<comment type="caution">
    <text evidence="6">The sequence shown here is derived from an EMBL/GenBank/DDBJ whole genome shotgun (WGS) entry which is preliminary data.</text>
</comment>
<dbReference type="PANTHER" id="PTHR47235:SF1">
    <property type="entry name" value="BLR6548 PROTEIN"/>
    <property type="match status" value="1"/>
</dbReference>
<dbReference type="InterPro" id="IPR028082">
    <property type="entry name" value="Peripla_BP_I"/>
</dbReference>
<keyword evidence="7" id="KW-1185">Reference proteome</keyword>
<evidence type="ECO:0000313" key="6">
    <source>
        <dbReference type="EMBL" id="MFC3102999.1"/>
    </source>
</evidence>
<evidence type="ECO:0000313" key="7">
    <source>
        <dbReference type="Proteomes" id="UP001595462"/>
    </source>
</evidence>
<keyword evidence="2 4" id="KW-0732">Signal</keyword>
<reference evidence="7" key="1">
    <citation type="journal article" date="2019" name="Int. J. Syst. Evol. Microbiol.">
        <title>The Global Catalogue of Microorganisms (GCM) 10K type strain sequencing project: providing services to taxonomists for standard genome sequencing and annotation.</title>
        <authorList>
            <consortium name="The Broad Institute Genomics Platform"/>
            <consortium name="The Broad Institute Genome Sequencing Center for Infectious Disease"/>
            <person name="Wu L."/>
            <person name="Ma J."/>
        </authorList>
    </citation>
    <scope>NUCLEOTIDE SEQUENCE [LARGE SCALE GENOMIC DNA]</scope>
    <source>
        <strain evidence="7">KCTC 52640</strain>
    </source>
</reference>
<evidence type="ECO:0000259" key="5">
    <source>
        <dbReference type="Pfam" id="PF13458"/>
    </source>
</evidence>
<gene>
    <name evidence="6" type="ORF">ACFOSU_03760</name>
</gene>
<dbReference type="SUPFAM" id="SSF53822">
    <property type="entry name" value="Periplasmic binding protein-like I"/>
    <property type="match status" value="1"/>
</dbReference>
<proteinExistence type="inferred from homology"/>
<dbReference type="EMBL" id="JBHRSS010000003">
    <property type="protein sequence ID" value="MFC3102999.1"/>
    <property type="molecule type" value="Genomic_DNA"/>
</dbReference>
<name>A0ABV7EJU8_9GAMM</name>
<evidence type="ECO:0000256" key="3">
    <source>
        <dbReference type="SAM" id="MobiDB-lite"/>
    </source>
</evidence>
<feature type="compositionally biased region" description="Basic and acidic residues" evidence="3">
    <location>
        <begin position="424"/>
        <end position="446"/>
    </location>
</feature>
<evidence type="ECO:0000256" key="1">
    <source>
        <dbReference type="ARBA" id="ARBA00010062"/>
    </source>
</evidence>
<evidence type="ECO:0000256" key="4">
    <source>
        <dbReference type="SAM" id="SignalP"/>
    </source>
</evidence>
<evidence type="ECO:0000256" key="2">
    <source>
        <dbReference type="ARBA" id="ARBA00022729"/>
    </source>
</evidence>
<feature type="chain" id="PRO_5047027639" evidence="4">
    <location>
        <begin position="27"/>
        <end position="446"/>
    </location>
</feature>
<dbReference type="CDD" id="cd06343">
    <property type="entry name" value="PBP1_ABC_ligand_binding-like"/>
    <property type="match status" value="1"/>
</dbReference>
<protein>
    <submittedName>
        <fullName evidence="6">ABC transporter substrate-binding protein</fullName>
    </submittedName>
</protein>
<sequence>MFIPKKRLLSALCMGALLGALLSACGSDGGDADQSASAKQGDDLAQGVTQDQILIGHLGPQTGPVAIYDQVREGIESYFNYVNEQGGVKGHKLKLIAYDDQYQPSKTVKLARRLVEEDKVFAILGDIGTPTNTAIKDYLVDSGIPVVMLSSGSSQFVNPPIKNFMGSSIINYEFEAKLLADYAVNTLGAKKIAIAYQNDDYGTPLGEAAKEALKGFDGVEVVQEVNFQAGDADLSSQAQRLKRANPDAILDFAVPAPAAKLKKALFDIGFTKPPFIVSSVGANEKKLFDLAGKEVWNGTYSSAVYPMPEESDSDVMKVFVKQFSGDFPQSPLAGSAQVGWAAAQVLVEALKRTDKLTWDDFLASFNSFDNWDGSMYSGVTFSKDNHYGLTSLFITQAKDGKIVPISDPISFDPATGEINAPEQGGDKMGDDKASEDKEKSGDSGSN</sequence>
<feature type="signal peptide" evidence="4">
    <location>
        <begin position="1"/>
        <end position="26"/>
    </location>
</feature>
<dbReference type="Gene3D" id="3.40.50.2300">
    <property type="match status" value="2"/>
</dbReference>
<feature type="region of interest" description="Disordered" evidence="3">
    <location>
        <begin position="406"/>
        <end position="446"/>
    </location>
</feature>
<comment type="similarity">
    <text evidence="1">Belongs to the leucine-binding protein family.</text>
</comment>
<dbReference type="PANTHER" id="PTHR47235">
    <property type="entry name" value="BLR6548 PROTEIN"/>
    <property type="match status" value="1"/>
</dbReference>